<protein>
    <submittedName>
        <fullName evidence="4">dTDP-3-amino-3,6-dideoxy-alpha-D-glucopyranose N,N-dimethyltransferase</fullName>
        <ecNumber evidence="4">2.1.1.235</ecNumber>
    </submittedName>
</protein>
<dbReference type="GO" id="GO:0008168">
    <property type="term" value="F:methyltransferase activity"/>
    <property type="evidence" value="ECO:0007669"/>
    <property type="project" value="UniProtKB-KW"/>
</dbReference>
<reference evidence="5" key="1">
    <citation type="submission" date="2017-05" db="EMBL/GenBank/DDBJ databases">
        <authorList>
            <person name="Rodrigo-Torres L."/>
            <person name="Arahal R. D."/>
            <person name="Lucena T."/>
        </authorList>
    </citation>
    <scope>NUCLEOTIDE SEQUENCE [LARGE SCALE GENOMIC DNA]</scope>
    <source>
        <strain evidence="5">CECT 8621</strain>
    </source>
</reference>
<dbReference type="Proteomes" id="UP000202922">
    <property type="component" value="Unassembled WGS sequence"/>
</dbReference>
<organism evidence="4 5">
    <name type="scientific">Actibacterium lipolyticum</name>
    <dbReference type="NCBI Taxonomy" id="1524263"/>
    <lineage>
        <taxon>Bacteria</taxon>
        <taxon>Pseudomonadati</taxon>
        <taxon>Pseudomonadota</taxon>
        <taxon>Alphaproteobacteria</taxon>
        <taxon>Rhodobacterales</taxon>
        <taxon>Roseobacteraceae</taxon>
        <taxon>Actibacterium</taxon>
    </lineage>
</organism>
<dbReference type="InterPro" id="IPR029063">
    <property type="entry name" value="SAM-dependent_MTases_sf"/>
</dbReference>
<keyword evidence="1 4" id="KW-0489">Methyltransferase</keyword>
<proteinExistence type="predicted"/>
<dbReference type="EC" id="2.1.1.235" evidence="4"/>
<keyword evidence="5" id="KW-1185">Reference proteome</keyword>
<dbReference type="PANTHER" id="PTHR43861">
    <property type="entry name" value="TRANS-ACONITATE 2-METHYLTRANSFERASE-RELATED"/>
    <property type="match status" value="1"/>
</dbReference>
<feature type="domain" description="Methyltransferase" evidence="3">
    <location>
        <begin position="43"/>
        <end position="131"/>
    </location>
</feature>
<dbReference type="InterPro" id="IPR041698">
    <property type="entry name" value="Methyltransf_25"/>
</dbReference>
<dbReference type="CDD" id="cd02440">
    <property type="entry name" value="AdoMet_MTases"/>
    <property type="match status" value="1"/>
</dbReference>
<dbReference type="Gene3D" id="3.40.50.150">
    <property type="entry name" value="Vaccinia Virus protein VP39"/>
    <property type="match status" value="1"/>
</dbReference>
<evidence type="ECO:0000259" key="3">
    <source>
        <dbReference type="Pfam" id="PF13649"/>
    </source>
</evidence>
<evidence type="ECO:0000313" key="5">
    <source>
        <dbReference type="Proteomes" id="UP000202922"/>
    </source>
</evidence>
<sequence length="200" mass="22114">MRPEDILPTYRRVATGFARSRDKSLFERVWLDRVLSHAIGRRVLDLGCGTGRPIASYLSDRRAKITGVDGAGEMLALFQTNLPEAEAIEADMRGLSLGREFDIILAWNSFFHLSADDQRAMFPVFAAHAAPKAVLMFTSGHDAGEAIGEVEGESVYHASLSPKEYRALLKENGFSVIAFTPEDPECRGHTVWLARYTAIA</sequence>
<dbReference type="SUPFAM" id="SSF53335">
    <property type="entry name" value="S-adenosyl-L-methionine-dependent methyltransferases"/>
    <property type="match status" value="1"/>
</dbReference>
<keyword evidence="2 4" id="KW-0808">Transferase</keyword>
<evidence type="ECO:0000313" key="4">
    <source>
        <dbReference type="EMBL" id="SMX42778.1"/>
    </source>
</evidence>
<evidence type="ECO:0000256" key="2">
    <source>
        <dbReference type="ARBA" id="ARBA00022679"/>
    </source>
</evidence>
<name>A0A238KJA4_9RHOB</name>
<evidence type="ECO:0000256" key="1">
    <source>
        <dbReference type="ARBA" id="ARBA00022603"/>
    </source>
</evidence>
<dbReference type="Pfam" id="PF13649">
    <property type="entry name" value="Methyltransf_25"/>
    <property type="match status" value="1"/>
</dbReference>
<gene>
    <name evidence="4" type="primary">tylM1</name>
    <name evidence="4" type="ORF">COL8621_02070</name>
</gene>
<dbReference type="RefSeq" id="WP_093967272.1">
    <property type="nucleotide sequence ID" value="NZ_FXYE01000002.1"/>
</dbReference>
<dbReference type="GO" id="GO:0032259">
    <property type="term" value="P:methylation"/>
    <property type="evidence" value="ECO:0007669"/>
    <property type="project" value="UniProtKB-KW"/>
</dbReference>
<dbReference type="EMBL" id="FXYE01000002">
    <property type="protein sequence ID" value="SMX42778.1"/>
    <property type="molecule type" value="Genomic_DNA"/>
</dbReference>
<dbReference type="PANTHER" id="PTHR43861:SF1">
    <property type="entry name" value="TRANS-ACONITATE 2-METHYLTRANSFERASE"/>
    <property type="match status" value="1"/>
</dbReference>
<dbReference type="AlphaFoldDB" id="A0A238KJA4"/>
<accession>A0A238KJA4</accession>
<dbReference type="OrthoDB" id="9765084at2"/>